<feature type="domain" description="HTH cro/C1-type" evidence="2">
    <location>
        <begin position="21"/>
        <end position="76"/>
    </location>
</feature>
<dbReference type="RefSeq" id="WP_055943714.1">
    <property type="nucleotide sequence ID" value="NZ_JAQDCV010000002.1"/>
</dbReference>
<dbReference type="CDD" id="cd00093">
    <property type="entry name" value="HTH_XRE"/>
    <property type="match status" value="1"/>
</dbReference>
<dbReference type="Pfam" id="PF01381">
    <property type="entry name" value="HTH_3"/>
    <property type="match status" value="1"/>
</dbReference>
<dbReference type="InterPro" id="IPR052345">
    <property type="entry name" value="Rad_response_metalloprotease"/>
</dbReference>
<dbReference type="SMART" id="SM00530">
    <property type="entry name" value="HTH_XRE"/>
    <property type="match status" value="1"/>
</dbReference>
<accession>A0AAW3JRE9</accession>
<evidence type="ECO:0000256" key="1">
    <source>
        <dbReference type="ARBA" id="ARBA00007227"/>
    </source>
</evidence>
<dbReference type="PANTHER" id="PTHR43236">
    <property type="entry name" value="ANTITOXIN HIGA1"/>
    <property type="match status" value="1"/>
</dbReference>
<dbReference type="EMBL" id="LLKB01000005">
    <property type="protein sequence ID" value="KQC84714.1"/>
    <property type="molecule type" value="Genomic_DNA"/>
</dbReference>
<proteinExistence type="inferred from homology"/>
<organism evidence="3 4">
    <name type="scientific">Butyribacter intestini</name>
    <dbReference type="NCBI Taxonomy" id="1703332"/>
    <lineage>
        <taxon>Bacteria</taxon>
        <taxon>Bacillati</taxon>
        <taxon>Bacillota</taxon>
        <taxon>Clostridia</taxon>
        <taxon>Lachnospirales</taxon>
        <taxon>Lachnospiraceae</taxon>
        <taxon>Butyribacter</taxon>
    </lineage>
</organism>
<dbReference type="SUPFAM" id="SSF47413">
    <property type="entry name" value="lambda repressor-like DNA-binding domains"/>
    <property type="match status" value="1"/>
</dbReference>
<dbReference type="AlphaFoldDB" id="A0AAW3JRE9"/>
<dbReference type="GO" id="GO:0003677">
    <property type="term" value="F:DNA binding"/>
    <property type="evidence" value="ECO:0007669"/>
    <property type="project" value="InterPro"/>
</dbReference>
<dbReference type="Proteomes" id="UP000050833">
    <property type="component" value="Unassembled WGS sequence"/>
</dbReference>
<dbReference type="Pfam" id="PF06114">
    <property type="entry name" value="Peptidase_M78"/>
    <property type="match status" value="1"/>
</dbReference>
<dbReference type="InterPro" id="IPR010982">
    <property type="entry name" value="Lambda_DNA-bd_dom_sf"/>
</dbReference>
<sequence>MENVIPFEKITSVKHFNGERLKIARIWRGYSAKQLSDMIGVNRQTISMYENGKLDRPEFTTIQKFSETLQFPIKFFLEDVKVEVEKSTTYFRSLLTTNKKYRVEQEEKINFIAVIFNMLNEYLEFEKLNLPHIPRNSTPQEAAELLRNHWKLGNKPIENIVYLAEANGLIVTDFATSTGDVDAFSHKIVYGQDETYLIGYSQNKKTAARIHFDIAHELGHILLHNWKEDLESIEKEDFKDIEQEAHSFAAAFLLPEKEFAEEVKPYATNLAYYVELKKRWKVSIAAMVRRAKDLGIITNDDYSKLMRNMQKQGIRKVEPLDDKLVTAEPSLLRQAVKILFEQNVFTPSEFLEELSSEYGLTIYPRDIESILGLKAGTFEEKKKKQVVVSVKKRE</sequence>
<comment type="similarity">
    <text evidence="1">Belongs to the short-chain fatty acyl-CoA assimilation regulator (ScfR) family.</text>
</comment>
<comment type="caution">
    <text evidence="3">The sequence shown here is derived from an EMBL/GenBank/DDBJ whole genome shotgun (WGS) entry which is preliminary data.</text>
</comment>
<evidence type="ECO:0000259" key="2">
    <source>
        <dbReference type="PROSITE" id="PS50943"/>
    </source>
</evidence>
<dbReference type="InterPro" id="IPR010359">
    <property type="entry name" value="IrrE_HExxH"/>
</dbReference>
<evidence type="ECO:0000313" key="4">
    <source>
        <dbReference type="Proteomes" id="UP000050833"/>
    </source>
</evidence>
<dbReference type="Gene3D" id="1.10.260.40">
    <property type="entry name" value="lambda repressor-like DNA-binding domains"/>
    <property type="match status" value="1"/>
</dbReference>
<protein>
    <submittedName>
        <fullName evidence="3">Transcriptional regulator</fullName>
    </submittedName>
</protein>
<dbReference type="PROSITE" id="PS50943">
    <property type="entry name" value="HTH_CROC1"/>
    <property type="match status" value="1"/>
</dbReference>
<dbReference type="Gene3D" id="1.10.10.2910">
    <property type="match status" value="1"/>
</dbReference>
<evidence type="ECO:0000313" key="3">
    <source>
        <dbReference type="EMBL" id="KQC84714.1"/>
    </source>
</evidence>
<keyword evidence="4" id="KW-1185">Reference proteome</keyword>
<gene>
    <name evidence="3" type="ORF">APZ18_08255</name>
</gene>
<reference evidence="3 4" key="1">
    <citation type="submission" date="2015-10" db="EMBL/GenBank/DDBJ databases">
        <title>Butyribacter intestini gen. nov., sp. nov., a butyric acid-producing bacterium of the family Lachnospiraceae isolated from the human faeces.</title>
        <authorList>
            <person name="Zou Y."/>
            <person name="Xue W."/>
            <person name="Luo G."/>
            <person name="Lv M."/>
        </authorList>
    </citation>
    <scope>NUCLEOTIDE SEQUENCE [LARGE SCALE GENOMIC DNA]</scope>
    <source>
        <strain evidence="3 4">TF01-11</strain>
    </source>
</reference>
<dbReference type="InterPro" id="IPR001387">
    <property type="entry name" value="Cro/C1-type_HTH"/>
</dbReference>
<name>A0AAW3JRE9_9FIRM</name>
<dbReference type="PANTHER" id="PTHR43236:SF1">
    <property type="entry name" value="BLL7220 PROTEIN"/>
    <property type="match status" value="1"/>
</dbReference>